<dbReference type="EMBL" id="VSRR010132687">
    <property type="protein sequence ID" value="MPD02695.1"/>
    <property type="molecule type" value="Genomic_DNA"/>
</dbReference>
<sequence length="106" mass="12054">MKELDEKKGMGPDEVSGRILKECRGELASPIYIIKCSTENGTVPVEWKRAEVEEPLNYRPVSLTIVRSSKESRLKLLVRLAALPTPTTTKPSRHVNFLQVHLFFFT</sequence>
<accession>A0A5B7KDV0</accession>
<dbReference type="AlphaFoldDB" id="A0A5B7KDV0"/>
<evidence type="ECO:0000313" key="2">
    <source>
        <dbReference type="Proteomes" id="UP000324222"/>
    </source>
</evidence>
<organism evidence="1 2">
    <name type="scientific">Portunus trituberculatus</name>
    <name type="common">Swimming crab</name>
    <name type="synonym">Neptunus trituberculatus</name>
    <dbReference type="NCBI Taxonomy" id="210409"/>
    <lineage>
        <taxon>Eukaryota</taxon>
        <taxon>Metazoa</taxon>
        <taxon>Ecdysozoa</taxon>
        <taxon>Arthropoda</taxon>
        <taxon>Crustacea</taxon>
        <taxon>Multicrustacea</taxon>
        <taxon>Malacostraca</taxon>
        <taxon>Eumalacostraca</taxon>
        <taxon>Eucarida</taxon>
        <taxon>Decapoda</taxon>
        <taxon>Pleocyemata</taxon>
        <taxon>Brachyura</taxon>
        <taxon>Eubrachyura</taxon>
        <taxon>Portunoidea</taxon>
        <taxon>Portunidae</taxon>
        <taxon>Portuninae</taxon>
        <taxon>Portunus</taxon>
    </lineage>
</organism>
<dbReference type="Proteomes" id="UP000324222">
    <property type="component" value="Unassembled WGS sequence"/>
</dbReference>
<gene>
    <name evidence="1" type="ORF">E2C01_098291</name>
</gene>
<keyword evidence="2" id="KW-1185">Reference proteome</keyword>
<reference evidence="1 2" key="1">
    <citation type="submission" date="2019-05" db="EMBL/GenBank/DDBJ databases">
        <title>Another draft genome of Portunus trituberculatus and its Hox gene families provides insights of decapod evolution.</title>
        <authorList>
            <person name="Jeong J.-H."/>
            <person name="Song I."/>
            <person name="Kim S."/>
            <person name="Choi T."/>
            <person name="Kim D."/>
            <person name="Ryu S."/>
            <person name="Kim W."/>
        </authorList>
    </citation>
    <scope>NUCLEOTIDE SEQUENCE [LARGE SCALE GENOMIC DNA]</scope>
    <source>
        <tissue evidence="1">Muscle</tissue>
    </source>
</reference>
<protein>
    <submittedName>
        <fullName evidence="1">Uncharacterized protein</fullName>
    </submittedName>
</protein>
<comment type="caution">
    <text evidence="1">The sequence shown here is derived from an EMBL/GenBank/DDBJ whole genome shotgun (WGS) entry which is preliminary data.</text>
</comment>
<proteinExistence type="predicted"/>
<name>A0A5B7KDV0_PORTR</name>
<evidence type="ECO:0000313" key="1">
    <source>
        <dbReference type="EMBL" id="MPD02695.1"/>
    </source>
</evidence>